<feature type="compositionally biased region" description="Basic and acidic residues" evidence="2">
    <location>
        <begin position="12"/>
        <end position="21"/>
    </location>
</feature>
<gene>
    <name evidence="4" type="ORF">ElyMa_004689200</name>
</gene>
<dbReference type="InterPro" id="IPR041282">
    <property type="entry name" value="FYVE_2"/>
</dbReference>
<feature type="domain" description="FYVE-type zinc finger" evidence="3">
    <location>
        <begin position="40"/>
        <end position="161"/>
    </location>
</feature>
<proteinExistence type="predicted"/>
<feature type="coiled-coil region" evidence="1">
    <location>
        <begin position="53"/>
        <end position="80"/>
    </location>
</feature>
<evidence type="ECO:0000256" key="1">
    <source>
        <dbReference type="SAM" id="Coils"/>
    </source>
</evidence>
<keyword evidence="5" id="KW-1185">Reference proteome</keyword>
<feature type="region of interest" description="Disordered" evidence="2">
    <location>
        <begin position="1"/>
        <end position="30"/>
    </location>
</feature>
<dbReference type="AlphaFoldDB" id="A0AAV4I9H9"/>
<evidence type="ECO:0000256" key="2">
    <source>
        <dbReference type="SAM" id="MobiDB-lite"/>
    </source>
</evidence>
<accession>A0AAV4I9H9</accession>
<dbReference type="EMBL" id="BMAT01009404">
    <property type="protein sequence ID" value="GFS05739.1"/>
    <property type="molecule type" value="Genomic_DNA"/>
</dbReference>
<dbReference type="Pfam" id="PF02318">
    <property type="entry name" value="FYVE_2"/>
    <property type="match status" value="1"/>
</dbReference>
<evidence type="ECO:0000313" key="5">
    <source>
        <dbReference type="Proteomes" id="UP000762676"/>
    </source>
</evidence>
<organism evidence="4 5">
    <name type="scientific">Elysia marginata</name>
    <dbReference type="NCBI Taxonomy" id="1093978"/>
    <lineage>
        <taxon>Eukaryota</taxon>
        <taxon>Metazoa</taxon>
        <taxon>Spiralia</taxon>
        <taxon>Lophotrochozoa</taxon>
        <taxon>Mollusca</taxon>
        <taxon>Gastropoda</taxon>
        <taxon>Heterobranchia</taxon>
        <taxon>Euthyneura</taxon>
        <taxon>Panpulmonata</taxon>
        <taxon>Sacoglossa</taxon>
        <taxon>Placobranchoidea</taxon>
        <taxon>Plakobranchidae</taxon>
        <taxon>Elysia</taxon>
    </lineage>
</organism>
<evidence type="ECO:0000259" key="3">
    <source>
        <dbReference type="Pfam" id="PF02318"/>
    </source>
</evidence>
<sequence length="213" mass="23908">MPAANFQRGRVGGKELGRENGKSGGDTNARVSPIKLDLRDLSDREEIMIMEVIKRDERERAILDAKISEVRREIQELRKAGALVSGDDPAHMCARCKAKIAVGGAAKILPWVGGERAERCIVCKFLVCPKCRSRQANGSWTCVLCLKYRQEKLLTGEVFNKSQKPEPMGSDLLRQSLRDRSASPCHHHHHILSRQCVIQAWAASVRSLRSWRV</sequence>
<comment type="caution">
    <text evidence="4">The sequence shown here is derived from an EMBL/GenBank/DDBJ whole genome shotgun (WGS) entry which is preliminary data.</text>
</comment>
<keyword evidence="1" id="KW-0175">Coiled coil</keyword>
<dbReference type="InterPro" id="IPR013083">
    <property type="entry name" value="Znf_RING/FYVE/PHD"/>
</dbReference>
<dbReference type="SUPFAM" id="SSF57903">
    <property type="entry name" value="FYVE/PHD zinc finger"/>
    <property type="match status" value="1"/>
</dbReference>
<evidence type="ECO:0000313" key="4">
    <source>
        <dbReference type="EMBL" id="GFS05739.1"/>
    </source>
</evidence>
<dbReference type="Gene3D" id="3.30.40.10">
    <property type="entry name" value="Zinc/RING finger domain, C3HC4 (zinc finger)"/>
    <property type="match status" value="1"/>
</dbReference>
<name>A0AAV4I9H9_9GAST</name>
<dbReference type="InterPro" id="IPR011011">
    <property type="entry name" value="Znf_FYVE_PHD"/>
</dbReference>
<reference evidence="4 5" key="1">
    <citation type="journal article" date="2021" name="Elife">
        <title>Chloroplast acquisition without the gene transfer in kleptoplastic sea slugs, Plakobranchus ocellatus.</title>
        <authorList>
            <person name="Maeda T."/>
            <person name="Takahashi S."/>
            <person name="Yoshida T."/>
            <person name="Shimamura S."/>
            <person name="Takaki Y."/>
            <person name="Nagai Y."/>
            <person name="Toyoda A."/>
            <person name="Suzuki Y."/>
            <person name="Arimoto A."/>
            <person name="Ishii H."/>
            <person name="Satoh N."/>
            <person name="Nishiyama T."/>
            <person name="Hasebe M."/>
            <person name="Maruyama T."/>
            <person name="Minagawa J."/>
            <person name="Obokata J."/>
            <person name="Shigenobu S."/>
        </authorList>
    </citation>
    <scope>NUCLEOTIDE SEQUENCE [LARGE SCALE GENOMIC DNA]</scope>
</reference>
<dbReference type="Proteomes" id="UP000762676">
    <property type="component" value="Unassembled WGS sequence"/>
</dbReference>
<protein>
    <submittedName>
        <fullName evidence="4">Synaptotagmin-like protein 5</fullName>
    </submittedName>
</protein>